<evidence type="ECO:0000256" key="1">
    <source>
        <dbReference type="ARBA" id="ARBA00004651"/>
    </source>
</evidence>
<keyword evidence="6 7" id="KW-0472">Membrane</keyword>
<feature type="transmembrane region" description="Helical" evidence="7">
    <location>
        <begin position="139"/>
        <end position="164"/>
    </location>
</feature>
<feature type="transmembrane region" description="Helical" evidence="7">
    <location>
        <begin position="106"/>
        <end position="127"/>
    </location>
</feature>
<feature type="transmembrane region" description="Helical" evidence="7">
    <location>
        <begin position="201"/>
        <end position="220"/>
    </location>
</feature>
<evidence type="ECO:0000256" key="5">
    <source>
        <dbReference type="ARBA" id="ARBA00022989"/>
    </source>
</evidence>
<feature type="transmembrane region" description="Helical" evidence="7">
    <location>
        <begin position="306"/>
        <end position="327"/>
    </location>
</feature>
<sequence length="341" mass="36663">MIGPRTRMILQRFLSAIPALAGVLVLIFLLLRVLPGDPAALFAASPSATAADVTELRQQLRLDRPLPEQLGLYLWDMTRGDFGRSLMTGRAVADDLWDRLPATLELVSLSFVVSLVTALALGITAALRPDSLIDHGVRILCTIWVTLPAFVTGLLLVFVFYYLAGWAPAPTGRLDLFAIVPPTVTGFILIDTLLVRDLETFVSAVSQLVLPILTLTIATVPPLARVTRASMISAMSSDFIRTARALGLPRRQIVLTYGLRNAILPVLTILGTTVAGLLGGSIVVEKVFAWPGISAYAMDALLSSDYAPVQGFVVLVCGVYLFVNLLIDILSGLSDPRVSLS</sequence>
<dbReference type="SUPFAM" id="SSF161098">
    <property type="entry name" value="MetI-like"/>
    <property type="match status" value="1"/>
</dbReference>
<keyword evidence="3" id="KW-1003">Cell membrane</keyword>
<keyword evidence="5 7" id="KW-1133">Transmembrane helix</keyword>
<dbReference type="CDD" id="cd06261">
    <property type="entry name" value="TM_PBP2"/>
    <property type="match status" value="1"/>
</dbReference>
<evidence type="ECO:0000313" key="9">
    <source>
        <dbReference type="EMBL" id="MFB9950726.1"/>
    </source>
</evidence>
<dbReference type="PANTHER" id="PTHR43163">
    <property type="entry name" value="DIPEPTIDE TRANSPORT SYSTEM PERMEASE PROTEIN DPPB-RELATED"/>
    <property type="match status" value="1"/>
</dbReference>
<dbReference type="Pfam" id="PF00528">
    <property type="entry name" value="BPD_transp_1"/>
    <property type="match status" value="1"/>
</dbReference>
<dbReference type="Pfam" id="PF19300">
    <property type="entry name" value="BPD_transp_1_N"/>
    <property type="match status" value="1"/>
</dbReference>
<gene>
    <name evidence="9" type="ORF">ACFFP0_17880</name>
</gene>
<evidence type="ECO:0000256" key="7">
    <source>
        <dbReference type="RuleBase" id="RU363032"/>
    </source>
</evidence>
<keyword evidence="10" id="KW-1185">Reference proteome</keyword>
<evidence type="ECO:0000313" key="10">
    <source>
        <dbReference type="Proteomes" id="UP001589692"/>
    </source>
</evidence>
<dbReference type="PANTHER" id="PTHR43163:SF6">
    <property type="entry name" value="DIPEPTIDE TRANSPORT SYSTEM PERMEASE PROTEIN DPPB-RELATED"/>
    <property type="match status" value="1"/>
</dbReference>
<organism evidence="9 10">
    <name type="scientific">Rhizobium puerariae</name>
    <dbReference type="NCBI Taxonomy" id="1585791"/>
    <lineage>
        <taxon>Bacteria</taxon>
        <taxon>Pseudomonadati</taxon>
        <taxon>Pseudomonadota</taxon>
        <taxon>Alphaproteobacteria</taxon>
        <taxon>Hyphomicrobiales</taxon>
        <taxon>Rhizobiaceae</taxon>
        <taxon>Rhizobium/Agrobacterium group</taxon>
        <taxon>Rhizobium</taxon>
    </lineage>
</organism>
<evidence type="ECO:0000259" key="8">
    <source>
        <dbReference type="PROSITE" id="PS50928"/>
    </source>
</evidence>
<dbReference type="InterPro" id="IPR000515">
    <property type="entry name" value="MetI-like"/>
</dbReference>
<evidence type="ECO:0000256" key="3">
    <source>
        <dbReference type="ARBA" id="ARBA00022475"/>
    </source>
</evidence>
<reference evidence="9 10" key="1">
    <citation type="submission" date="2024-09" db="EMBL/GenBank/DDBJ databases">
        <authorList>
            <person name="Sun Q."/>
            <person name="Mori K."/>
        </authorList>
    </citation>
    <scope>NUCLEOTIDE SEQUENCE [LARGE SCALE GENOMIC DNA]</scope>
    <source>
        <strain evidence="9 10">TBRC 4938</strain>
    </source>
</reference>
<dbReference type="PROSITE" id="PS50928">
    <property type="entry name" value="ABC_TM1"/>
    <property type="match status" value="1"/>
</dbReference>
<dbReference type="RefSeq" id="WP_377263370.1">
    <property type="nucleotide sequence ID" value="NZ_JBHMAA010000019.1"/>
</dbReference>
<name>A0ABV6AJD6_9HYPH</name>
<evidence type="ECO:0000256" key="2">
    <source>
        <dbReference type="ARBA" id="ARBA00022448"/>
    </source>
</evidence>
<evidence type="ECO:0000256" key="6">
    <source>
        <dbReference type="ARBA" id="ARBA00023136"/>
    </source>
</evidence>
<evidence type="ECO:0000256" key="4">
    <source>
        <dbReference type="ARBA" id="ARBA00022692"/>
    </source>
</evidence>
<dbReference type="EMBL" id="JBHMAA010000019">
    <property type="protein sequence ID" value="MFB9950726.1"/>
    <property type="molecule type" value="Genomic_DNA"/>
</dbReference>
<keyword evidence="2 7" id="KW-0813">Transport</keyword>
<keyword evidence="4 7" id="KW-0812">Transmembrane</keyword>
<feature type="transmembrane region" description="Helical" evidence="7">
    <location>
        <begin position="176"/>
        <end position="194"/>
    </location>
</feature>
<dbReference type="Gene3D" id="1.10.3720.10">
    <property type="entry name" value="MetI-like"/>
    <property type="match status" value="1"/>
</dbReference>
<feature type="transmembrane region" description="Helical" evidence="7">
    <location>
        <begin position="263"/>
        <end position="284"/>
    </location>
</feature>
<dbReference type="InterPro" id="IPR035906">
    <property type="entry name" value="MetI-like_sf"/>
</dbReference>
<dbReference type="InterPro" id="IPR045621">
    <property type="entry name" value="BPD_transp_1_N"/>
</dbReference>
<comment type="similarity">
    <text evidence="7">Belongs to the binding-protein-dependent transport system permease family.</text>
</comment>
<protein>
    <submittedName>
        <fullName evidence="9">ABC transporter permease</fullName>
    </submittedName>
</protein>
<accession>A0ABV6AJD6</accession>
<feature type="domain" description="ABC transmembrane type-1" evidence="8">
    <location>
        <begin position="100"/>
        <end position="331"/>
    </location>
</feature>
<comment type="caution">
    <text evidence="9">The sequence shown here is derived from an EMBL/GenBank/DDBJ whole genome shotgun (WGS) entry which is preliminary data.</text>
</comment>
<dbReference type="Proteomes" id="UP001589692">
    <property type="component" value="Unassembled WGS sequence"/>
</dbReference>
<comment type="subcellular location">
    <subcellularLocation>
        <location evidence="1 7">Cell membrane</location>
        <topology evidence="1 7">Multi-pass membrane protein</topology>
    </subcellularLocation>
</comment>
<proteinExistence type="inferred from homology"/>